<reference evidence="7 8" key="1">
    <citation type="submission" date="2019-07" db="EMBL/GenBank/DDBJ databases">
        <title>Allobacillus sp. nov. SKP isolated from shrimp paste of Euphausiacea.</title>
        <authorList>
            <person name="Kanchanasin P."/>
            <person name="Tanasupawat S."/>
            <person name="Shi W."/>
            <person name="Wu L."/>
            <person name="Ma J."/>
        </authorList>
    </citation>
    <scope>NUCLEOTIDE SEQUENCE [LARGE SCALE GENOMIC DNA]</scope>
    <source>
        <strain evidence="7 8">SKP4-8</strain>
    </source>
</reference>
<evidence type="ECO:0000256" key="5">
    <source>
        <dbReference type="ARBA" id="ARBA00023125"/>
    </source>
</evidence>
<evidence type="ECO:0000313" key="7">
    <source>
        <dbReference type="EMBL" id="TSJ63418.1"/>
    </source>
</evidence>
<dbReference type="NCBIfam" id="TIGR00180">
    <property type="entry name" value="parB_part"/>
    <property type="match status" value="1"/>
</dbReference>
<dbReference type="AlphaFoldDB" id="A0A556PGC0"/>
<dbReference type="InterPro" id="IPR036086">
    <property type="entry name" value="ParB/Sulfiredoxin_sf"/>
</dbReference>
<dbReference type="CDD" id="cd16393">
    <property type="entry name" value="SPO0J_N"/>
    <property type="match status" value="1"/>
</dbReference>
<dbReference type="SUPFAM" id="SSF110849">
    <property type="entry name" value="ParB/Sulfiredoxin"/>
    <property type="match status" value="1"/>
</dbReference>
<comment type="subcellular location">
    <subcellularLocation>
        <location evidence="1">Cytoplasm</location>
        <location evidence="1">Nucleoid</location>
    </subcellularLocation>
</comment>
<keyword evidence="3" id="KW-0963">Cytoplasm</keyword>
<proteinExistence type="inferred from homology"/>
<dbReference type="SMART" id="SM00470">
    <property type="entry name" value="ParB"/>
    <property type="match status" value="1"/>
</dbReference>
<dbReference type="FunFam" id="3.90.1530.30:FF:000001">
    <property type="entry name" value="Chromosome partitioning protein ParB"/>
    <property type="match status" value="1"/>
</dbReference>
<evidence type="ECO:0000259" key="6">
    <source>
        <dbReference type="SMART" id="SM00470"/>
    </source>
</evidence>
<dbReference type="GO" id="GO:0007059">
    <property type="term" value="P:chromosome segregation"/>
    <property type="evidence" value="ECO:0007669"/>
    <property type="project" value="UniProtKB-KW"/>
</dbReference>
<evidence type="ECO:0000256" key="4">
    <source>
        <dbReference type="ARBA" id="ARBA00022829"/>
    </source>
</evidence>
<name>A0A556PGC0_9BACI</name>
<sequence length="280" mass="32096">MARGLGKGVNALFQDVNFDEETVREVAINEIRANPYQPRKVFEADAIEELKDSILQFGILQPIIVRQSIKGYEIVVGERRFRASKEAGLETIPAVIRDLDDQEMMELALLENLQREDLNPMEEAEAYDRLINELSLTHDELAKRLGKSRPHIANMIRLLSLPTKVRAMINSKELTMGHGRALLALKKEEEILMIADKIRKEGLNVRQVEQLITRLNENNQKTKKKTAKKDIFIASKETELRDLFGTSVTIQQGKRKGKIEIEYFSKEDLERILDLMSQGK</sequence>
<dbReference type="RefSeq" id="WP_144089098.1">
    <property type="nucleotide sequence ID" value="NZ_VMHE01000017.1"/>
</dbReference>
<dbReference type="OrthoDB" id="9802051at2"/>
<comment type="similarity">
    <text evidence="2">Belongs to the ParB family.</text>
</comment>
<dbReference type="SUPFAM" id="SSF109709">
    <property type="entry name" value="KorB DNA-binding domain-like"/>
    <property type="match status" value="1"/>
</dbReference>
<dbReference type="PANTHER" id="PTHR33375:SF1">
    <property type="entry name" value="CHROMOSOME-PARTITIONING PROTEIN PARB-RELATED"/>
    <property type="match status" value="1"/>
</dbReference>
<dbReference type="FunFam" id="1.10.10.2830:FF:000001">
    <property type="entry name" value="Chromosome partitioning protein ParB"/>
    <property type="match status" value="1"/>
</dbReference>
<keyword evidence="8" id="KW-1185">Reference proteome</keyword>
<keyword evidence="5" id="KW-0238">DNA-binding</keyword>
<dbReference type="InterPro" id="IPR057240">
    <property type="entry name" value="ParB_dimer_C"/>
</dbReference>
<accession>A0A556PGC0</accession>
<feature type="domain" description="ParB-like N-terminal" evidence="6">
    <location>
        <begin position="24"/>
        <end position="113"/>
    </location>
</feature>
<dbReference type="Pfam" id="PF02195">
    <property type="entry name" value="ParB_N"/>
    <property type="match status" value="1"/>
</dbReference>
<dbReference type="GO" id="GO:0045881">
    <property type="term" value="P:positive regulation of sporulation resulting in formation of a cellular spore"/>
    <property type="evidence" value="ECO:0007669"/>
    <property type="project" value="TreeGrafter"/>
</dbReference>
<dbReference type="Pfam" id="PF23552">
    <property type="entry name" value="ParB_C"/>
    <property type="match status" value="1"/>
</dbReference>
<organism evidence="7 8">
    <name type="scientific">Allobacillus salarius</name>
    <dbReference type="NCBI Taxonomy" id="1955272"/>
    <lineage>
        <taxon>Bacteria</taxon>
        <taxon>Bacillati</taxon>
        <taxon>Bacillota</taxon>
        <taxon>Bacilli</taxon>
        <taxon>Bacillales</taxon>
        <taxon>Bacillaceae</taxon>
        <taxon>Allobacillus</taxon>
    </lineage>
</organism>
<protein>
    <submittedName>
        <fullName evidence="7">ParB/RepB/Spo0J family partition protein</fullName>
    </submittedName>
</protein>
<dbReference type="GO" id="GO:0005694">
    <property type="term" value="C:chromosome"/>
    <property type="evidence" value="ECO:0007669"/>
    <property type="project" value="TreeGrafter"/>
</dbReference>
<dbReference type="GO" id="GO:0009295">
    <property type="term" value="C:nucleoid"/>
    <property type="evidence" value="ECO:0007669"/>
    <property type="project" value="UniProtKB-SubCell"/>
</dbReference>
<dbReference type="PANTHER" id="PTHR33375">
    <property type="entry name" value="CHROMOSOME-PARTITIONING PROTEIN PARB-RELATED"/>
    <property type="match status" value="1"/>
</dbReference>
<gene>
    <name evidence="7" type="ORF">FPQ13_09455</name>
</gene>
<dbReference type="InterPro" id="IPR004437">
    <property type="entry name" value="ParB/RepB/Spo0J"/>
</dbReference>
<dbReference type="InterPro" id="IPR003115">
    <property type="entry name" value="ParB_N"/>
</dbReference>
<evidence type="ECO:0000256" key="1">
    <source>
        <dbReference type="ARBA" id="ARBA00004453"/>
    </source>
</evidence>
<keyword evidence="4" id="KW-0159">Chromosome partition</keyword>
<dbReference type="Gene3D" id="3.90.1530.30">
    <property type="match status" value="1"/>
</dbReference>
<dbReference type="GO" id="GO:0003677">
    <property type="term" value="F:DNA binding"/>
    <property type="evidence" value="ECO:0007669"/>
    <property type="project" value="UniProtKB-KW"/>
</dbReference>
<evidence type="ECO:0000256" key="2">
    <source>
        <dbReference type="ARBA" id="ARBA00006295"/>
    </source>
</evidence>
<dbReference type="Pfam" id="PF17762">
    <property type="entry name" value="HTH_ParB"/>
    <property type="match status" value="1"/>
</dbReference>
<dbReference type="InterPro" id="IPR041468">
    <property type="entry name" value="HTH_ParB/Spo0J"/>
</dbReference>
<comment type="caution">
    <text evidence="7">The sequence shown here is derived from an EMBL/GenBank/DDBJ whole genome shotgun (WGS) entry which is preliminary data.</text>
</comment>
<dbReference type="Proteomes" id="UP000316425">
    <property type="component" value="Unassembled WGS sequence"/>
</dbReference>
<dbReference type="Gene3D" id="1.10.10.2830">
    <property type="match status" value="1"/>
</dbReference>
<dbReference type="EMBL" id="VMHE01000017">
    <property type="protein sequence ID" value="TSJ63418.1"/>
    <property type="molecule type" value="Genomic_DNA"/>
</dbReference>
<evidence type="ECO:0000256" key="3">
    <source>
        <dbReference type="ARBA" id="ARBA00022490"/>
    </source>
</evidence>
<evidence type="ECO:0000313" key="8">
    <source>
        <dbReference type="Proteomes" id="UP000316425"/>
    </source>
</evidence>
<dbReference type="InterPro" id="IPR050336">
    <property type="entry name" value="Chromosome_partition/occlusion"/>
</dbReference>